<sequence length="528" mass="59656">MHLVFQITELLKEIVTYLDRVSLARLIQVCKTFEEPALDALYTKIDCFYALLTCMPEDLWSIESPSVAWYPGPPTLRFERPMVQTDWDALLKHSHRVHVLHQGFDGQHERFDANSDVLRALEHCPVPYIFPNLHTLLWNFGEVGAPIRFVLTPKLRRVRLALTPDGLAETAPELGSLCPSLESLELDGSPDELPASPEFVSIIQRLTHLRTLDCGENCALTTPLLNHVASLPNFHRLRLFAWPDSDWMQQRRRIGLQSLDTLHLEQFTWDVASAAVDLLFGNGTGHGSARLSGIKAALMFDTWFNRGIQSDFARFIGTLSRSVSCSDFHELEIKAVGLSEHTWKNLLPLAAFPNMTSITIDHGRSDGSRENPSTVFPNFAALSQLIQAWPHLEHLNISFCVPPLPLRDFVAILHLCPLLEYANVDIDVFEDPEDVATFLSEGSFSVRNERITTLHLRPPAATDVRQTQRLQNAFARYIAAPALYRILPSLTKITDYCSGGGYTPSRFWDPIEAELEAMRIRDRNCIRG</sequence>
<dbReference type="AlphaFoldDB" id="A0A5M3MIK2"/>
<dbReference type="SUPFAM" id="SSF52047">
    <property type="entry name" value="RNI-like"/>
    <property type="match status" value="1"/>
</dbReference>
<dbReference type="OrthoDB" id="3543113at2759"/>
<dbReference type="SUPFAM" id="SSF81383">
    <property type="entry name" value="F-box domain"/>
    <property type="match status" value="1"/>
</dbReference>
<dbReference type="EMBL" id="JH711581">
    <property type="protein sequence ID" value="EIW78877.1"/>
    <property type="molecule type" value="Genomic_DNA"/>
</dbReference>
<dbReference type="KEGG" id="cput:CONPUDRAFT_166755"/>
<gene>
    <name evidence="1" type="ORF">CONPUDRAFT_166755</name>
</gene>
<dbReference type="GeneID" id="19205628"/>
<comment type="caution">
    <text evidence="1">The sequence shown here is derived from an EMBL/GenBank/DDBJ whole genome shotgun (WGS) entry which is preliminary data.</text>
</comment>
<dbReference type="Proteomes" id="UP000053558">
    <property type="component" value="Unassembled WGS sequence"/>
</dbReference>
<organism evidence="1 2">
    <name type="scientific">Coniophora puteana (strain RWD-64-598)</name>
    <name type="common">Brown rot fungus</name>
    <dbReference type="NCBI Taxonomy" id="741705"/>
    <lineage>
        <taxon>Eukaryota</taxon>
        <taxon>Fungi</taxon>
        <taxon>Dikarya</taxon>
        <taxon>Basidiomycota</taxon>
        <taxon>Agaricomycotina</taxon>
        <taxon>Agaricomycetes</taxon>
        <taxon>Agaricomycetidae</taxon>
        <taxon>Boletales</taxon>
        <taxon>Coniophorineae</taxon>
        <taxon>Coniophoraceae</taxon>
        <taxon>Coniophora</taxon>
    </lineage>
</organism>
<proteinExistence type="predicted"/>
<protein>
    <recommendedName>
        <fullName evidence="3">F-box domain-containing protein</fullName>
    </recommendedName>
</protein>
<dbReference type="RefSeq" id="XP_007770639.1">
    <property type="nucleotide sequence ID" value="XM_007772449.1"/>
</dbReference>
<evidence type="ECO:0008006" key="3">
    <source>
        <dbReference type="Google" id="ProtNLM"/>
    </source>
</evidence>
<evidence type="ECO:0000313" key="1">
    <source>
        <dbReference type="EMBL" id="EIW78877.1"/>
    </source>
</evidence>
<name>A0A5M3MIK2_CONPW</name>
<dbReference type="InterPro" id="IPR036047">
    <property type="entry name" value="F-box-like_dom_sf"/>
</dbReference>
<keyword evidence="2" id="KW-1185">Reference proteome</keyword>
<accession>A0A5M3MIK2</accession>
<dbReference type="InterPro" id="IPR032675">
    <property type="entry name" value="LRR_dom_sf"/>
</dbReference>
<dbReference type="Gene3D" id="3.80.10.10">
    <property type="entry name" value="Ribonuclease Inhibitor"/>
    <property type="match status" value="2"/>
</dbReference>
<reference evidence="2" key="1">
    <citation type="journal article" date="2012" name="Science">
        <title>The Paleozoic origin of enzymatic lignin decomposition reconstructed from 31 fungal genomes.</title>
        <authorList>
            <person name="Floudas D."/>
            <person name="Binder M."/>
            <person name="Riley R."/>
            <person name="Barry K."/>
            <person name="Blanchette R.A."/>
            <person name="Henrissat B."/>
            <person name="Martinez A.T."/>
            <person name="Otillar R."/>
            <person name="Spatafora J.W."/>
            <person name="Yadav J.S."/>
            <person name="Aerts A."/>
            <person name="Benoit I."/>
            <person name="Boyd A."/>
            <person name="Carlson A."/>
            <person name="Copeland A."/>
            <person name="Coutinho P.M."/>
            <person name="de Vries R.P."/>
            <person name="Ferreira P."/>
            <person name="Findley K."/>
            <person name="Foster B."/>
            <person name="Gaskell J."/>
            <person name="Glotzer D."/>
            <person name="Gorecki P."/>
            <person name="Heitman J."/>
            <person name="Hesse C."/>
            <person name="Hori C."/>
            <person name="Igarashi K."/>
            <person name="Jurgens J.A."/>
            <person name="Kallen N."/>
            <person name="Kersten P."/>
            <person name="Kohler A."/>
            <person name="Kuees U."/>
            <person name="Kumar T.K.A."/>
            <person name="Kuo A."/>
            <person name="LaButti K."/>
            <person name="Larrondo L.F."/>
            <person name="Lindquist E."/>
            <person name="Ling A."/>
            <person name="Lombard V."/>
            <person name="Lucas S."/>
            <person name="Lundell T."/>
            <person name="Martin R."/>
            <person name="McLaughlin D.J."/>
            <person name="Morgenstern I."/>
            <person name="Morin E."/>
            <person name="Murat C."/>
            <person name="Nagy L.G."/>
            <person name="Nolan M."/>
            <person name="Ohm R.A."/>
            <person name="Patyshakuliyeva A."/>
            <person name="Rokas A."/>
            <person name="Ruiz-Duenas F.J."/>
            <person name="Sabat G."/>
            <person name="Salamov A."/>
            <person name="Samejima M."/>
            <person name="Schmutz J."/>
            <person name="Slot J.C."/>
            <person name="St John F."/>
            <person name="Stenlid J."/>
            <person name="Sun H."/>
            <person name="Sun S."/>
            <person name="Syed K."/>
            <person name="Tsang A."/>
            <person name="Wiebenga A."/>
            <person name="Young D."/>
            <person name="Pisabarro A."/>
            <person name="Eastwood D.C."/>
            <person name="Martin F."/>
            <person name="Cullen D."/>
            <person name="Grigoriev I.V."/>
            <person name="Hibbett D.S."/>
        </authorList>
    </citation>
    <scope>NUCLEOTIDE SEQUENCE [LARGE SCALE GENOMIC DNA]</scope>
    <source>
        <strain evidence="2">RWD-64-598 SS2</strain>
    </source>
</reference>
<evidence type="ECO:0000313" key="2">
    <source>
        <dbReference type="Proteomes" id="UP000053558"/>
    </source>
</evidence>